<organism evidence="3 4">
    <name type="scientific">Candidatus Marimicrobium litorale</name>
    <dbReference type="NCBI Taxonomy" id="2518991"/>
    <lineage>
        <taxon>Bacteria</taxon>
        <taxon>Pseudomonadati</taxon>
        <taxon>Pseudomonadota</taxon>
        <taxon>Gammaproteobacteria</taxon>
        <taxon>Cellvibrionales</taxon>
        <taxon>Halieaceae</taxon>
        <taxon>Marimicrobium</taxon>
    </lineage>
</organism>
<gene>
    <name evidence="3" type="ORF">EYC82_12660</name>
</gene>
<evidence type="ECO:0000259" key="2">
    <source>
        <dbReference type="Pfam" id="PF01243"/>
    </source>
</evidence>
<comment type="caution">
    <text evidence="3">The sequence shown here is derived from an EMBL/GenBank/DDBJ whole genome shotgun (WGS) entry which is preliminary data.</text>
</comment>
<dbReference type="PANTHER" id="PTHR35176:SF6">
    <property type="entry name" value="HEME OXYGENASE HI_0854-RELATED"/>
    <property type="match status" value="1"/>
</dbReference>
<dbReference type="InterPro" id="IPR011576">
    <property type="entry name" value="Pyridox_Oxase_N"/>
</dbReference>
<accession>A0ABT3T7R3</accession>
<dbReference type="Pfam" id="PF01243">
    <property type="entry name" value="PNPOx_N"/>
    <property type="match status" value="1"/>
</dbReference>
<evidence type="ECO:0000313" key="3">
    <source>
        <dbReference type="EMBL" id="MCX2978210.1"/>
    </source>
</evidence>
<dbReference type="SUPFAM" id="SSF50475">
    <property type="entry name" value="FMN-binding split barrel"/>
    <property type="match status" value="1"/>
</dbReference>
<dbReference type="InterPro" id="IPR052019">
    <property type="entry name" value="F420H2_bilvrd_red/Heme_oxyg"/>
</dbReference>
<evidence type="ECO:0000313" key="4">
    <source>
        <dbReference type="Proteomes" id="UP001143304"/>
    </source>
</evidence>
<feature type="domain" description="Pyridoxamine 5'-phosphate oxidase N-terminal" evidence="2">
    <location>
        <begin position="9"/>
        <end position="135"/>
    </location>
</feature>
<keyword evidence="4" id="KW-1185">Reference proteome</keyword>
<sequence>MVNTLKGQIKPEHEAVLATTVIGCLSTLRHKDQRISTNPISFLWNGSEFEISTLKGRMKYRNLVDRPQATLCVVSAQDPMHYVEVRGSVRLEDDPDRALFTAHFRKVSGGIDPPDGMDSPDAERAMIYLTPEQVSSPAMYGGQFDDFSDKFHSDS</sequence>
<name>A0ABT3T7R3_9GAMM</name>
<reference evidence="3" key="1">
    <citation type="submission" date="2019-02" db="EMBL/GenBank/DDBJ databases">
        <authorList>
            <person name="Li S.-H."/>
        </authorList>
    </citation>
    <scope>NUCLEOTIDE SEQUENCE</scope>
    <source>
        <strain evidence="3">IMCC11814</strain>
    </source>
</reference>
<dbReference type="EMBL" id="SHNO01000001">
    <property type="protein sequence ID" value="MCX2978210.1"/>
    <property type="molecule type" value="Genomic_DNA"/>
</dbReference>
<keyword evidence="1" id="KW-0560">Oxidoreductase</keyword>
<protein>
    <recommendedName>
        <fullName evidence="2">Pyridoxamine 5'-phosphate oxidase N-terminal domain-containing protein</fullName>
    </recommendedName>
</protein>
<proteinExistence type="predicted"/>
<dbReference type="InterPro" id="IPR012349">
    <property type="entry name" value="Split_barrel_FMN-bd"/>
</dbReference>
<dbReference type="Gene3D" id="2.30.110.10">
    <property type="entry name" value="Electron Transport, Fmn-binding Protein, Chain A"/>
    <property type="match status" value="1"/>
</dbReference>
<evidence type="ECO:0000256" key="1">
    <source>
        <dbReference type="ARBA" id="ARBA00023002"/>
    </source>
</evidence>
<dbReference type="Proteomes" id="UP001143304">
    <property type="component" value="Unassembled WGS sequence"/>
</dbReference>
<dbReference type="RefSeq" id="WP_279249908.1">
    <property type="nucleotide sequence ID" value="NZ_SHNO01000001.1"/>
</dbReference>
<dbReference type="PANTHER" id="PTHR35176">
    <property type="entry name" value="HEME OXYGENASE HI_0854-RELATED"/>
    <property type="match status" value="1"/>
</dbReference>